<evidence type="ECO:0000313" key="4">
    <source>
        <dbReference type="Proteomes" id="UP001642409"/>
    </source>
</evidence>
<keyword evidence="1" id="KW-0175">Coiled coil</keyword>
<keyword evidence="4" id="KW-1185">Reference proteome</keyword>
<reference evidence="2" key="1">
    <citation type="submission" date="2023-06" db="EMBL/GenBank/DDBJ databases">
        <authorList>
            <person name="Kurt Z."/>
        </authorList>
    </citation>
    <scope>NUCLEOTIDE SEQUENCE</scope>
</reference>
<gene>
    <name evidence="2" type="ORF">HINF_LOCUS18084</name>
    <name evidence="3" type="ORF">HINF_LOCUS2714</name>
</gene>
<accession>A0AA86P4U6</accession>
<evidence type="ECO:0000313" key="3">
    <source>
        <dbReference type="EMBL" id="CAL5974160.1"/>
    </source>
</evidence>
<proteinExistence type="predicted"/>
<organism evidence="2">
    <name type="scientific">Hexamita inflata</name>
    <dbReference type="NCBI Taxonomy" id="28002"/>
    <lineage>
        <taxon>Eukaryota</taxon>
        <taxon>Metamonada</taxon>
        <taxon>Diplomonadida</taxon>
        <taxon>Hexamitidae</taxon>
        <taxon>Hexamitinae</taxon>
        <taxon>Hexamita</taxon>
    </lineage>
</organism>
<comment type="caution">
    <text evidence="2">The sequence shown here is derived from an EMBL/GenBank/DDBJ whole genome shotgun (WGS) entry which is preliminary data.</text>
</comment>
<dbReference type="EMBL" id="CATOUU010000464">
    <property type="protein sequence ID" value="CAI9930439.1"/>
    <property type="molecule type" value="Genomic_DNA"/>
</dbReference>
<evidence type="ECO:0000256" key="1">
    <source>
        <dbReference type="SAM" id="Coils"/>
    </source>
</evidence>
<evidence type="ECO:0000313" key="2">
    <source>
        <dbReference type="EMBL" id="CAI9930439.1"/>
    </source>
</evidence>
<dbReference type="AlphaFoldDB" id="A0AA86P4U6"/>
<name>A0AA86P4U6_9EUKA</name>
<sequence>MLKLLKKVIDSNPRDQTVKQTLLIIAQRYEVIQQTLSEHQSEFVFQRLIKLNDETTKYLTFIGVDVEGQLMKHFLTDAEMKERQAQMQQNTQTLQNAMVNANQVIQHIQPQIQQQQQISVTKPVPQQPQLKQEISYTSIPSYQPQPQQKPADRTPELDVMQMLQNQIDFSEKPKQSFPLRPQIASESDLLQYAQPITQKPNFEQVTLFQPQALPPKPQTKQPNKEYLALSAVQNQNTQNTDSENSEKQKRYDRLKNRLSNLEPNKTSKSNLNNQIQTLKNKIFHIEAETFENQWNEIQNTPLHIPLHESSHIEVDVKHIDLQPVIKMEIHNEIHDEINTVKQSPNNALVDLIEQQSENKHSSILDEDVKLTKTQKGRNHAQKHQQSIKEMMMKLEEVQ</sequence>
<dbReference type="EMBL" id="CAXDID020000005">
    <property type="protein sequence ID" value="CAL5974160.1"/>
    <property type="molecule type" value="Genomic_DNA"/>
</dbReference>
<protein>
    <submittedName>
        <fullName evidence="3">Hypothetical_protein</fullName>
    </submittedName>
</protein>
<dbReference type="Proteomes" id="UP001642409">
    <property type="component" value="Unassembled WGS sequence"/>
</dbReference>
<reference evidence="3 4" key="2">
    <citation type="submission" date="2024-07" db="EMBL/GenBank/DDBJ databases">
        <authorList>
            <person name="Akdeniz Z."/>
        </authorList>
    </citation>
    <scope>NUCLEOTIDE SEQUENCE [LARGE SCALE GENOMIC DNA]</scope>
</reference>
<feature type="coiled-coil region" evidence="1">
    <location>
        <begin position="237"/>
        <end position="288"/>
    </location>
</feature>